<evidence type="ECO:0000313" key="3">
    <source>
        <dbReference type="Proteomes" id="UP000653411"/>
    </source>
</evidence>
<dbReference type="AlphaFoldDB" id="A0A917XI04"/>
<reference evidence="2" key="1">
    <citation type="journal article" date="2014" name="Int. J. Syst. Evol. Microbiol.">
        <title>Complete genome sequence of Corynebacterium casei LMG S-19264T (=DSM 44701T), isolated from a smear-ripened cheese.</title>
        <authorList>
            <consortium name="US DOE Joint Genome Institute (JGI-PGF)"/>
            <person name="Walter F."/>
            <person name="Albersmeier A."/>
            <person name="Kalinowski J."/>
            <person name="Ruckert C."/>
        </authorList>
    </citation>
    <scope>NUCLEOTIDE SEQUENCE</scope>
    <source>
        <strain evidence="2">CGMCC 4.7110</strain>
    </source>
</reference>
<feature type="region of interest" description="Disordered" evidence="1">
    <location>
        <begin position="1"/>
        <end position="34"/>
    </location>
</feature>
<dbReference type="EMBL" id="BMML01000017">
    <property type="protein sequence ID" value="GGN28640.1"/>
    <property type="molecule type" value="Genomic_DNA"/>
</dbReference>
<gene>
    <name evidence="2" type="ORF">GCM10011578_064830</name>
</gene>
<reference evidence="2" key="2">
    <citation type="submission" date="2020-09" db="EMBL/GenBank/DDBJ databases">
        <authorList>
            <person name="Sun Q."/>
            <person name="Zhou Y."/>
        </authorList>
    </citation>
    <scope>NUCLEOTIDE SEQUENCE</scope>
    <source>
        <strain evidence="2">CGMCC 4.7110</strain>
    </source>
</reference>
<proteinExistence type="predicted"/>
<feature type="compositionally biased region" description="Basic and acidic residues" evidence="1">
    <location>
        <begin position="24"/>
        <end position="34"/>
    </location>
</feature>
<accession>A0A917XI04</accession>
<evidence type="ECO:0000313" key="2">
    <source>
        <dbReference type="EMBL" id="GGN28640.1"/>
    </source>
</evidence>
<evidence type="ECO:0000256" key="1">
    <source>
        <dbReference type="SAM" id="MobiDB-lite"/>
    </source>
</evidence>
<feature type="compositionally biased region" description="Acidic residues" evidence="1">
    <location>
        <begin position="1"/>
        <end position="14"/>
    </location>
</feature>
<dbReference type="Proteomes" id="UP000653411">
    <property type="component" value="Unassembled WGS sequence"/>
</dbReference>
<keyword evidence="3" id="KW-1185">Reference proteome</keyword>
<organism evidence="2 3">
    <name type="scientific">Streptomyces fuscichromogenes</name>
    <dbReference type="NCBI Taxonomy" id="1324013"/>
    <lineage>
        <taxon>Bacteria</taxon>
        <taxon>Bacillati</taxon>
        <taxon>Actinomycetota</taxon>
        <taxon>Actinomycetes</taxon>
        <taxon>Kitasatosporales</taxon>
        <taxon>Streptomycetaceae</taxon>
        <taxon>Streptomyces</taxon>
    </lineage>
</organism>
<sequence>MANAEETESEEPGEPPDQPSGAEEPDHPDGTNLRWEHVQLVIDAVGVAIGLIGLWRGCGG</sequence>
<comment type="caution">
    <text evidence="2">The sequence shown here is derived from an EMBL/GenBank/DDBJ whole genome shotgun (WGS) entry which is preliminary data.</text>
</comment>
<name>A0A917XI04_9ACTN</name>
<protein>
    <submittedName>
        <fullName evidence="2">Uncharacterized protein</fullName>
    </submittedName>
</protein>
<dbReference type="RefSeq" id="WP_189266422.1">
    <property type="nucleotide sequence ID" value="NZ_BMML01000017.1"/>
</dbReference>